<dbReference type="CDD" id="cd16443">
    <property type="entry name" value="LplA"/>
    <property type="match status" value="1"/>
</dbReference>
<dbReference type="SUPFAM" id="SSF55681">
    <property type="entry name" value="Class II aaRS and biotin synthetases"/>
    <property type="match status" value="1"/>
</dbReference>
<dbReference type="GO" id="GO:0009249">
    <property type="term" value="P:protein lipoylation"/>
    <property type="evidence" value="ECO:0007669"/>
    <property type="project" value="InterPro"/>
</dbReference>
<dbReference type="OrthoDB" id="201621at2759"/>
<comment type="function">
    <text evidence="1">Catalyzes both the ATP-dependent activation of exogenously supplied lipoate to lipoyl-AMP and the transfer of the activated lipoyl onto the lipoyl domains of lipoate-dependent enzymes.</text>
</comment>
<keyword evidence="8" id="KW-0547">Nucleotide-binding</keyword>
<evidence type="ECO:0000256" key="1">
    <source>
        <dbReference type="ARBA" id="ARBA00003253"/>
    </source>
</evidence>
<dbReference type="SUPFAM" id="SSF82649">
    <property type="entry name" value="SufE/NifU"/>
    <property type="match status" value="1"/>
</dbReference>
<evidence type="ECO:0000256" key="7">
    <source>
        <dbReference type="ARBA" id="ARBA00022598"/>
    </source>
</evidence>
<dbReference type="FunCoup" id="A0A0C3BGA9">
    <property type="interactions" value="265"/>
</dbReference>
<name>A0A0C3BGA9_PILCF</name>
<dbReference type="InterPro" id="IPR019491">
    <property type="entry name" value="Lipoate_protein_ligase_C"/>
</dbReference>
<dbReference type="Pfam" id="PF21948">
    <property type="entry name" value="LplA-B_cat"/>
    <property type="match status" value="1"/>
</dbReference>
<evidence type="ECO:0000256" key="5">
    <source>
        <dbReference type="ARBA" id="ARBA00012367"/>
    </source>
</evidence>
<gene>
    <name evidence="12" type="ORF">PILCRDRAFT_77864</name>
</gene>
<dbReference type="GO" id="GO:0016979">
    <property type="term" value="F:lipoate-protein ligase activity"/>
    <property type="evidence" value="ECO:0007669"/>
    <property type="project" value="UniProtKB-EC"/>
</dbReference>
<evidence type="ECO:0000256" key="9">
    <source>
        <dbReference type="ARBA" id="ARBA00022840"/>
    </source>
</evidence>
<dbReference type="PANTHER" id="PTHR12561">
    <property type="entry name" value="LIPOATE-PROTEIN LIGASE"/>
    <property type="match status" value="1"/>
</dbReference>
<accession>A0A0C3BGA9</accession>
<dbReference type="InterPro" id="IPR045864">
    <property type="entry name" value="aa-tRNA-synth_II/BPL/LPL"/>
</dbReference>
<keyword evidence="13" id="KW-1185">Reference proteome</keyword>
<dbReference type="GO" id="GO:0017118">
    <property type="term" value="F:lipoyltransferase activity"/>
    <property type="evidence" value="ECO:0007669"/>
    <property type="project" value="TreeGrafter"/>
</dbReference>
<evidence type="ECO:0000313" key="12">
    <source>
        <dbReference type="EMBL" id="KIM76392.1"/>
    </source>
</evidence>
<dbReference type="InParanoid" id="A0A0C3BGA9"/>
<proteinExistence type="inferred from homology"/>
<evidence type="ECO:0000256" key="2">
    <source>
        <dbReference type="ARBA" id="ARBA00005085"/>
    </source>
</evidence>
<organism evidence="12 13">
    <name type="scientific">Piloderma croceum (strain F 1598)</name>
    <dbReference type="NCBI Taxonomy" id="765440"/>
    <lineage>
        <taxon>Eukaryota</taxon>
        <taxon>Fungi</taxon>
        <taxon>Dikarya</taxon>
        <taxon>Basidiomycota</taxon>
        <taxon>Agaricomycotina</taxon>
        <taxon>Agaricomycetes</taxon>
        <taxon>Agaricomycetidae</taxon>
        <taxon>Atheliales</taxon>
        <taxon>Atheliaceae</taxon>
        <taxon>Piloderma</taxon>
    </lineage>
</organism>
<keyword evidence="7" id="KW-0436">Ligase</keyword>
<dbReference type="HOGENOM" id="CLU_022986_3_1_1"/>
<dbReference type="GO" id="GO:0005739">
    <property type="term" value="C:mitochondrion"/>
    <property type="evidence" value="ECO:0007669"/>
    <property type="project" value="TreeGrafter"/>
</dbReference>
<evidence type="ECO:0000256" key="6">
    <source>
        <dbReference type="ARBA" id="ARBA00015925"/>
    </source>
</evidence>
<dbReference type="AlphaFoldDB" id="A0A0C3BGA9"/>
<keyword evidence="9" id="KW-0067">ATP-binding</keyword>
<dbReference type="InterPro" id="IPR004562">
    <property type="entry name" value="LipoylTrfase_LipoateP_Ligase"/>
</dbReference>
<dbReference type="GO" id="GO:0005524">
    <property type="term" value="F:ATP binding"/>
    <property type="evidence" value="ECO:0007669"/>
    <property type="project" value="UniProtKB-KW"/>
</dbReference>
<evidence type="ECO:0000259" key="11">
    <source>
        <dbReference type="PROSITE" id="PS51733"/>
    </source>
</evidence>
<dbReference type="PANTHER" id="PTHR12561:SF3">
    <property type="entry name" value="LIPOYLTRANSFERASE 1, MITOCHONDRIAL"/>
    <property type="match status" value="1"/>
</dbReference>
<dbReference type="Gene3D" id="3.30.930.10">
    <property type="entry name" value="Bira Bifunctional Protein, Domain 2"/>
    <property type="match status" value="1"/>
</dbReference>
<dbReference type="Proteomes" id="UP000054166">
    <property type="component" value="Unassembled WGS sequence"/>
</dbReference>
<feature type="domain" description="BPL/LPL catalytic" evidence="11">
    <location>
        <begin position="54"/>
        <end position="251"/>
    </location>
</feature>
<dbReference type="PROSITE" id="PS51733">
    <property type="entry name" value="BPL_LPL_CATALYTIC"/>
    <property type="match status" value="1"/>
</dbReference>
<sequence>MLSIRPSSYIYSSRRYLSTPSTHTISPNHSIYLSRSTNPYFNLTFEDWLFRHSPTEKPLLLIYRDEPCVVIGRNQNPWKEINFLALRRAGNPFIRRRSGGGTVYHDLGNTNFSIHLPRTSFDRHATAQIVLRAVRSLGIDAHINERNDICIGKDKMSTIFLPLMACCFYVSGSAYKIVNNRAYHHGTMLISTRLDALGDLLRSNKESMITKGVASVRSPVCNLQQFSPTISHEAFSDAVVRAFQEEYNIDQEPYIAQEDEGATSIEYIREGMAELPSWDWAYGQTPEFTYGIKKSFGWGDMTVEIKSKHGIILSCSFSHDGAGSSSVDREILELSKALEGKRYGFVDNAAIDARAARGRDGDIWEWLKTAMES</sequence>
<reference evidence="13" key="2">
    <citation type="submission" date="2015-01" db="EMBL/GenBank/DDBJ databases">
        <title>Evolutionary Origins and Diversification of the Mycorrhizal Mutualists.</title>
        <authorList>
            <consortium name="DOE Joint Genome Institute"/>
            <consortium name="Mycorrhizal Genomics Consortium"/>
            <person name="Kohler A."/>
            <person name="Kuo A."/>
            <person name="Nagy L.G."/>
            <person name="Floudas D."/>
            <person name="Copeland A."/>
            <person name="Barry K.W."/>
            <person name="Cichocki N."/>
            <person name="Veneault-Fourrey C."/>
            <person name="LaButti K."/>
            <person name="Lindquist E.A."/>
            <person name="Lipzen A."/>
            <person name="Lundell T."/>
            <person name="Morin E."/>
            <person name="Murat C."/>
            <person name="Riley R."/>
            <person name="Ohm R."/>
            <person name="Sun H."/>
            <person name="Tunlid A."/>
            <person name="Henrissat B."/>
            <person name="Grigoriev I.V."/>
            <person name="Hibbett D.S."/>
            <person name="Martin F."/>
        </authorList>
    </citation>
    <scope>NUCLEOTIDE SEQUENCE [LARGE SCALE GENOMIC DNA]</scope>
    <source>
        <strain evidence="13">F 1598</strain>
    </source>
</reference>
<comment type="similarity">
    <text evidence="4">Belongs to the LplA family.</text>
</comment>
<reference evidence="12 13" key="1">
    <citation type="submission" date="2014-04" db="EMBL/GenBank/DDBJ databases">
        <authorList>
            <consortium name="DOE Joint Genome Institute"/>
            <person name="Kuo A."/>
            <person name="Tarkka M."/>
            <person name="Buscot F."/>
            <person name="Kohler A."/>
            <person name="Nagy L.G."/>
            <person name="Floudas D."/>
            <person name="Copeland A."/>
            <person name="Barry K.W."/>
            <person name="Cichocki N."/>
            <person name="Veneault-Fourrey C."/>
            <person name="LaButti K."/>
            <person name="Lindquist E.A."/>
            <person name="Lipzen A."/>
            <person name="Lundell T."/>
            <person name="Morin E."/>
            <person name="Murat C."/>
            <person name="Sun H."/>
            <person name="Tunlid A."/>
            <person name="Henrissat B."/>
            <person name="Grigoriev I.V."/>
            <person name="Hibbett D.S."/>
            <person name="Martin F."/>
            <person name="Nordberg H.P."/>
            <person name="Cantor M.N."/>
            <person name="Hua S.X."/>
        </authorList>
    </citation>
    <scope>NUCLEOTIDE SEQUENCE [LARGE SCALE GENOMIC DNA]</scope>
    <source>
        <strain evidence="12 13">F 1598</strain>
    </source>
</reference>
<dbReference type="UniPathway" id="UPA00537">
    <property type="reaction ID" value="UER00594"/>
</dbReference>
<evidence type="ECO:0000256" key="8">
    <source>
        <dbReference type="ARBA" id="ARBA00022741"/>
    </source>
</evidence>
<dbReference type="Pfam" id="PF10437">
    <property type="entry name" value="Lip_prot_lig_C"/>
    <property type="match status" value="1"/>
</dbReference>
<comment type="catalytic activity">
    <reaction evidence="10">
        <text>L-lysyl-[lipoyl-carrier protein] + (R)-lipoate + ATP = N(6)-[(R)-lipoyl]-L-lysyl-[lipoyl-carrier protein] + AMP + diphosphate + H(+)</text>
        <dbReference type="Rhea" id="RHEA:49288"/>
        <dbReference type="Rhea" id="RHEA-COMP:10500"/>
        <dbReference type="Rhea" id="RHEA-COMP:10502"/>
        <dbReference type="ChEBI" id="CHEBI:15378"/>
        <dbReference type="ChEBI" id="CHEBI:29969"/>
        <dbReference type="ChEBI" id="CHEBI:30616"/>
        <dbReference type="ChEBI" id="CHEBI:33019"/>
        <dbReference type="ChEBI" id="CHEBI:83088"/>
        <dbReference type="ChEBI" id="CHEBI:83099"/>
        <dbReference type="ChEBI" id="CHEBI:456215"/>
        <dbReference type="EC" id="6.3.1.20"/>
    </reaction>
</comment>
<dbReference type="InterPro" id="IPR004143">
    <property type="entry name" value="BPL_LPL_catalytic"/>
</dbReference>
<evidence type="ECO:0000256" key="10">
    <source>
        <dbReference type="ARBA" id="ARBA00048037"/>
    </source>
</evidence>
<protein>
    <recommendedName>
        <fullName evidence="6">Putative lipoate-protein ligase A</fullName>
        <ecNumber evidence="5">6.3.1.20</ecNumber>
    </recommendedName>
</protein>
<evidence type="ECO:0000256" key="3">
    <source>
        <dbReference type="ARBA" id="ARBA00005124"/>
    </source>
</evidence>
<dbReference type="EMBL" id="KN833035">
    <property type="protein sequence ID" value="KIM76392.1"/>
    <property type="molecule type" value="Genomic_DNA"/>
</dbReference>
<dbReference type="EC" id="6.3.1.20" evidence="5"/>
<dbReference type="NCBIfam" id="TIGR00545">
    <property type="entry name" value="lipoyltrans"/>
    <property type="match status" value="1"/>
</dbReference>
<comment type="pathway">
    <text evidence="2">Protein modification; protein lipoylation via exogenous pathway; protein N(6)-(lipoyl)lysine from lipoate: step 2/2.</text>
</comment>
<evidence type="ECO:0000256" key="4">
    <source>
        <dbReference type="ARBA" id="ARBA00008242"/>
    </source>
</evidence>
<dbReference type="STRING" id="765440.A0A0C3BGA9"/>
<comment type="pathway">
    <text evidence="3">Protein modification; protein lipoylation via exogenous pathway; protein N(6)-(lipoyl)lysine from lipoate: step 1/2.</text>
</comment>
<evidence type="ECO:0000313" key="13">
    <source>
        <dbReference type="Proteomes" id="UP000054166"/>
    </source>
</evidence>
<dbReference type="Gene3D" id="3.30.390.50">
    <property type="entry name" value="CO dehydrogenase flavoprotein, C-terminal domain"/>
    <property type="match status" value="1"/>
</dbReference>